<gene>
    <name evidence="4" type="ORF">DCAR_0313304</name>
</gene>
<organism evidence="4 5">
    <name type="scientific">Daucus carota subsp. sativus</name>
    <name type="common">Carrot</name>
    <dbReference type="NCBI Taxonomy" id="79200"/>
    <lineage>
        <taxon>Eukaryota</taxon>
        <taxon>Viridiplantae</taxon>
        <taxon>Streptophyta</taxon>
        <taxon>Embryophyta</taxon>
        <taxon>Tracheophyta</taxon>
        <taxon>Spermatophyta</taxon>
        <taxon>Magnoliopsida</taxon>
        <taxon>eudicotyledons</taxon>
        <taxon>Gunneridae</taxon>
        <taxon>Pentapetalae</taxon>
        <taxon>asterids</taxon>
        <taxon>campanulids</taxon>
        <taxon>Apiales</taxon>
        <taxon>Apiaceae</taxon>
        <taxon>Apioideae</taxon>
        <taxon>Scandiceae</taxon>
        <taxon>Daucinae</taxon>
        <taxon>Daucus</taxon>
        <taxon>Daucus sect. Daucus</taxon>
    </lineage>
</organism>
<accession>A0AAF0WRH0</accession>
<dbReference type="GO" id="GO:0005615">
    <property type="term" value="C:extracellular space"/>
    <property type="evidence" value="ECO:0007669"/>
    <property type="project" value="InterPro"/>
</dbReference>
<protein>
    <recommendedName>
        <fullName evidence="3">Serpin domain-containing protein</fullName>
    </recommendedName>
</protein>
<sequence>MELQQSIRNLTDVSLVLTKHILQNHGKYSNVVLNCQTLGELLTFLKAETTQELNKLSSYLIDVVLADGSSSGGPVLSLANGVWIDKSLSFKSPFKKVVVVDSVYKAASDAVDFKNKPEEVVVLLNSWVEKETHGLIKDVFPDRLIDNLTWLVLANAVYYKGEWLSPFEVSDTKDSDFHLLDGSSSQVPFITSPLKDQYISVFDTFKVLRLQYKQGDDKQRLFSMIIFLPKAKDGLPTLVEKLGSQSSFLDRYITSHKELVGIVQVPKFKISFGFEASEALKGLGLISPFSPGDFTEMVNESPDGQMLYVKNTFHQSLIEVNEEGTEAAAAFGVMMGGASPEMFMDFVADHPFLFLIREDVTGVVLFTGQVLNPLAT</sequence>
<dbReference type="Gene3D" id="3.30.497.10">
    <property type="entry name" value="Antithrombin, subunit I, domain 2"/>
    <property type="match status" value="1"/>
</dbReference>
<evidence type="ECO:0000313" key="5">
    <source>
        <dbReference type="Proteomes" id="UP000077755"/>
    </source>
</evidence>
<dbReference type="AlphaFoldDB" id="A0AAF0WRH0"/>
<name>A0AAF0WRH0_DAUCS</name>
<evidence type="ECO:0000256" key="1">
    <source>
        <dbReference type="ARBA" id="ARBA00009500"/>
    </source>
</evidence>
<dbReference type="InterPro" id="IPR023796">
    <property type="entry name" value="Serpin_dom"/>
</dbReference>
<reference evidence="4" key="1">
    <citation type="journal article" date="2016" name="Nat. Genet.">
        <title>A high-quality carrot genome assembly provides new insights into carotenoid accumulation and asterid genome evolution.</title>
        <authorList>
            <person name="Iorizzo M."/>
            <person name="Ellison S."/>
            <person name="Senalik D."/>
            <person name="Zeng P."/>
            <person name="Satapoomin P."/>
            <person name="Huang J."/>
            <person name="Bowman M."/>
            <person name="Iovene M."/>
            <person name="Sanseverino W."/>
            <person name="Cavagnaro P."/>
            <person name="Yildiz M."/>
            <person name="Macko-Podgorni A."/>
            <person name="Moranska E."/>
            <person name="Grzebelus E."/>
            <person name="Grzebelus D."/>
            <person name="Ashrafi H."/>
            <person name="Zheng Z."/>
            <person name="Cheng S."/>
            <person name="Spooner D."/>
            <person name="Van Deynze A."/>
            <person name="Simon P."/>
        </authorList>
    </citation>
    <scope>NUCLEOTIDE SEQUENCE</scope>
    <source>
        <tissue evidence="4">Leaf</tissue>
    </source>
</reference>
<evidence type="ECO:0000313" key="4">
    <source>
        <dbReference type="EMBL" id="WOG94014.1"/>
    </source>
</evidence>
<dbReference type="Gene3D" id="2.30.39.10">
    <property type="entry name" value="Alpha-1-antitrypsin, domain 1"/>
    <property type="match status" value="1"/>
</dbReference>
<dbReference type="PANTHER" id="PTHR11461:SF211">
    <property type="entry name" value="GH10112P-RELATED"/>
    <property type="match status" value="1"/>
</dbReference>
<dbReference type="EMBL" id="CP093345">
    <property type="protein sequence ID" value="WOG94014.1"/>
    <property type="molecule type" value="Genomic_DNA"/>
</dbReference>
<reference evidence="4" key="2">
    <citation type="submission" date="2022-03" db="EMBL/GenBank/DDBJ databases">
        <title>Draft title - Genomic analysis of global carrot germplasm unveils the trajectory of domestication and the origin of high carotenoid orange carrot.</title>
        <authorList>
            <person name="Iorizzo M."/>
            <person name="Ellison S."/>
            <person name="Senalik D."/>
            <person name="Macko-Podgorni A."/>
            <person name="Grzebelus D."/>
            <person name="Bostan H."/>
            <person name="Rolling W."/>
            <person name="Curaba J."/>
            <person name="Simon P."/>
        </authorList>
    </citation>
    <scope>NUCLEOTIDE SEQUENCE</scope>
    <source>
        <tissue evidence="4">Leaf</tissue>
    </source>
</reference>
<dbReference type="CDD" id="cd02043">
    <property type="entry name" value="serpinP_plants"/>
    <property type="match status" value="1"/>
</dbReference>
<dbReference type="SUPFAM" id="SSF56574">
    <property type="entry name" value="Serpins"/>
    <property type="match status" value="1"/>
</dbReference>
<dbReference type="PANTHER" id="PTHR11461">
    <property type="entry name" value="SERINE PROTEASE INHIBITOR, SERPIN"/>
    <property type="match status" value="1"/>
</dbReference>
<dbReference type="InterPro" id="IPR036186">
    <property type="entry name" value="Serpin_sf"/>
</dbReference>
<dbReference type="PROSITE" id="PS00284">
    <property type="entry name" value="SERPIN"/>
    <property type="match status" value="1"/>
</dbReference>
<proteinExistence type="inferred from homology"/>
<dbReference type="InterPro" id="IPR023795">
    <property type="entry name" value="Serpin_CS"/>
</dbReference>
<dbReference type="InterPro" id="IPR000215">
    <property type="entry name" value="Serpin_fam"/>
</dbReference>
<dbReference type="InterPro" id="IPR042185">
    <property type="entry name" value="Serpin_sf_2"/>
</dbReference>
<feature type="domain" description="Serpin" evidence="3">
    <location>
        <begin position="15"/>
        <end position="373"/>
    </location>
</feature>
<dbReference type="Pfam" id="PF00079">
    <property type="entry name" value="Serpin"/>
    <property type="match status" value="1"/>
</dbReference>
<evidence type="ECO:0000256" key="2">
    <source>
        <dbReference type="RuleBase" id="RU000411"/>
    </source>
</evidence>
<evidence type="ECO:0000259" key="3">
    <source>
        <dbReference type="SMART" id="SM00093"/>
    </source>
</evidence>
<dbReference type="GO" id="GO:0004867">
    <property type="term" value="F:serine-type endopeptidase inhibitor activity"/>
    <property type="evidence" value="ECO:0007669"/>
    <property type="project" value="InterPro"/>
</dbReference>
<dbReference type="InterPro" id="IPR042178">
    <property type="entry name" value="Serpin_sf_1"/>
</dbReference>
<dbReference type="SMART" id="SM00093">
    <property type="entry name" value="SERPIN"/>
    <property type="match status" value="1"/>
</dbReference>
<dbReference type="Proteomes" id="UP000077755">
    <property type="component" value="Chromosome 3"/>
</dbReference>
<comment type="similarity">
    <text evidence="1 2">Belongs to the serpin family.</text>
</comment>
<keyword evidence="5" id="KW-1185">Reference proteome</keyword>